<dbReference type="InterPro" id="IPR023000">
    <property type="entry name" value="Shikimate_kinase_CS"/>
</dbReference>
<keyword evidence="8 11" id="KW-0067">ATP-binding</keyword>
<comment type="cofactor">
    <cofactor evidence="11">
        <name>Mg(2+)</name>
        <dbReference type="ChEBI" id="CHEBI:18420"/>
    </cofactor>
    <text evidence="11">Binds 1 Mg(2+) ion per subunit.</text>
</comment>
<accession>A0A5C8UUW3</accession>
<feature type="binding site" evidence="11">
    <location>
        <position position="81"/>
    </location>
    <ligand>
        <name>substrate</name>
    </ligand>
</feature>
<dbReference type="GO" id="GO:0009073">
    <property type="term" value="P:aromatic amino acid family biosynthetic process"/>
    <property type="evidence" value="ECO:0007669"/>
    <property type="project" value="UniProtKB-KW"/>
</dbReference>
<organism evidence="12 13">
    <name type="scientific">Lacisediminihabitans profunda</name>
    <dbReference type="NCBI Taxonomy" id="2594790"/>
    <lineage>
        <taxon>Bacteria</taxon>
        <taxon>Bacillati</taxon>
        <taxon>Actinomycetota</taxon>
        <taxon>Actinomycetes</taxon>
        <taxon>Micrococcales</taxon>
        <taxon>Microbacteriaceae</taxon>
        <taxon>Lacisediminihabitans</taxon>
    </lineage>
</organism>
<keyword evidence="6 11" id="KW-0547">Nucleotide-binding</keyword>
<name>A0A5C8UUW3_9MICO</name>
<dbReference type="GO" id="GO:0008652">
    <property type="term" value="P:amino acid biosynthetic process"/>
    <property type="evidence" value="ECO:0007669"/>
    <property type="project" value="UniProtKB-KW"/>
</dbReference>
<evidence type="ECO:0000313" key="13">
    <source>
        <dbReference type="Proteomes" id="UP000321379"/>
    </source>
</evidence>
<feature type="binding site" evidence="11">
    <location>
        <position position="60"/>
    </location>
    <ligand>
        <name>substrate</name>
    </ligand>
</feature>
<dbReference type="Gene3D" id="3.40.50.300">
    <property type="entry name" value="P-loop containing nucleotide triphosphate hydrolases"/>
    <property type="match status" value="1"/>
</dbReference>
<keyword evidence="9 11" id="KW-0057">Aromatic amino acid biosynthesis</keyword>
<comment type="subcellular location">
    <subcellularLocation>
        <location evidence="11">Cytoplasm</location>
    </subcellularLocation>
</comment>
<feature type="binding site" evidence="11">
    <location>
        <position position="19"/>
    </location>
    <ligand>
        <name>Mg(2+)</name>
        <dbReference type="ChEBI" id="CHEBI:18420"/>
    </ligand>
</feature>
<keyword evidence="4 11" id="KW-0028">Amino-acid biosynthesis</keyword>
<feature type="binding site" evidence="11">
    <location>
        <position position="117"/>
    </location>
    <ligand>
        <name>ATP</name>
        <dbReference type="ChEBI" id="CHEBI:30616"/>
    </ligand>
</feature>
<keyword evidence="5 11" id="KW-0808">Transferase</keyword>
<feature type="binding site" evidence="11">
    <location>
        <position position="37"/>
    </location>
    <ligand>
        <name>substrate</name>
    </ligand>
</feature>
<comment type="subunit">
    <text evidence="11">Monomer.</text>
</comment>
<evidence type="ECO:0000256" key="9">
    <source>
        <dbReference type="ARBA" id="ARBA00023141"/>
    </source>
</evidence>
<comment type="function">
    <text evidence="11">Catalyzes the specific phosphorylation of the 3-hydroxyl group of shikimic acid using ATP as a cosubstrate.</text>
</comment>
<keyword evidence="7 11" id="KW-0418">Kinase</keyword>
<dbReference type="GO" id="GO:0005524">
    <property type="term" value="F:ATP binding"/>
    <property type="evidence" value="ECO:0007669"/>
    <property type="project" value="UniProtKB-UniRule"/>
</dbReference>
<dbReference type="PROSITE" id="PS01128">
    <property type="entry name" value="SHIKIMATE_KINASE"/>
    <property type="match status" value="1"/>
</dbReference>
<feature type="binding site" evidence="11">
    <location>
        <begin position="15"/>
        <end position="20"/>
    </location>
    <ligand>
        <name>ATP</name>
        <dbReference type="ChEBI" id="CHEBI:30616"/>
    </ligand>
</feature>
<protein>
    <recommendedName>
        <fullName evidence="3 11">Shikimate kinase</fullName>
        <shortName evidence="11">SK</shortName>
        <ecNumber evidence="3 11">2.7.1.71</ecNumber>
    </recommendedName>
</protein>
<dbReference type="InterPro" id="IPR031322">
    <property type="entry name" value="Shikimate/glucono_kinase"/>
</dbReference>
<dbReference type="InterPro" id="IPR027417">
    <property type="entry name" value="P-loop_NTPase"/>
</dbReference>
<gene>
    <name evidence="11" type="primary">aroK</name>
    <name evidence="12" type="ORF">FVP33_03990</name>
</gene>
<dbReference type="PRINTS" id="PR01100">
    <property type="entry name" value="SHIKIMTKNASE"/>
</dbReference>
<comment type="similarity">
    <text evidence="2 11">Belongs to the shikimate kinase family.</text>
</comment>
<keyword evidence="13" id="KW-1185">Reference proteome</keyword>
<dbReference type="GO" id="GO:0000287">
    <property type="term" value="F:magnesium ion binding"/>
    <property type="evidence" value="ECO:0007669"/>
    <property type="project" value="UniProtKB-UniRule"/>
</dbReference>
<dbReference type="PANTHER" id="PTHR21087:SF16">
    <property type="entry name" value="SHIKIMATE KINASE 1, CHLOROPLASTIC"/>
    <property type="match status" value="1"/>
</dbReference>
<dbReference type="GO" id="GO:0005829">
    <property type="term" value="C:cytosol"/>
    <property type="evidence" value="ECO:0007669"/>
    <property type="project" value="TreeGrafter"/>
</dbReference>
<feature type="binding site" evidence="11">
    <location>
        <position position="151"/>
    </location>
    <ligand>
        <name>ATP</name>
        <dbReference type="ChEBI" id="CHEBI:30616"/>
    </ligand>
</feature>
<dbReference type="PANTHER" id="PTHR21087">
    <property type="entry name" value="SHIKIMATE KINASE"/>
    <property type="match status" value="1"/>
</dbReference>
<evidence type="ECO:0000256" key="1">
    <source>
        <dbReference type="ARBA" id="ARBA00004842"/>
    </source>
</evidence>
<dbReference type="RefSeq" id="WP_147782340.1">
    <property type="nucleotide sequence ID" value="NZ_VRMG01000004.1"/>
</dbReference>
<evidence type="ECO:0000256" key="7">
    <source>
        <dbReference type="ARBA" id="ARBA00022777"/>
    </source>
</evidence>
<dbReference type="CDD" id="cd00464">
    <property type="entry name" value="SK"/>
    <property type="match status" value="1"/>
</dbReference>
<dbReference type="HAMAP" id="MF_00109">
    <property type="entry name" value="Shikimate_kinase"/>
    <property type="match status" value="1"/>
</dbReference>
<evidence type="ECO:0000256" key="11">
    <source>
        <dbReference type="HAMAP-Rule" id="MF_00109"/>
    </source>
</evidence>
<evidence type="ECO:0000256" key="8">
    <source>
        <dbReference type="ARBA" id="ARBA00022840"/>
    </source>
</evidence>
<dbReference type="EC" id="2.7.1.71" evidence="3 11"/>
<feature type="binding site" evidence="11">
    <location>
        <position position="134"/>
    </location>
    <ligand>
        <name>substrate</name>
    </ligand>
</feature>
<dbReference type="GO" id="GO:0009423">
    <property type="term" value="P:chorismate biosynthetic process"/>
    <property type="evidence" value="ECO:0007669"/>
    <property type="project" value="UniProtKB-UniRule"/>
</dbReference>
<evidence type="ECO:0000256" key="6">
    <source>
        <dbReference type="ARBA" id="ARBA00022741"/>
    </source>
</evidence>
<reference evidence="12 13" key="1">
    <citation type="submission" date="2019-08" db="EMBL/GenBank/DDBJ databases">
        <title>Bacterial whole genome sequence for Glaciihabitans sp. CHu50b-6-2.</title>
        <authorList>
            <person name="Jin L."/>
        </authorList>
    </citation>
    <scope>NUCLEOTIDE SEQUENCE [LARGE SCALE GENOMIC DNA]</scope>
    <source>
        <strain evidence="12 13">CHu50b-6-2</strain>
    </source>
</reference>
<dbReference type="GO" id="GO:0004765">
    <property type="term" value="F:shikimate kinase activity"/>
    <property type="evidence" value="ECO:0007669"/>
    <property type="project" value="UniProtKB-UniRule"/>
</dbReference>
<dbReference type="Pfam" id="PF01202">
    <property type="entry name" value="SKI"/>
    <property type="match status" value="1"/>
</dbReference>
<sequence length="174" mass="18831">MSEAGPHVVLIGPPGAGKTRLGKRIARLLKASFIDTDRRIVAKHGPIAEIFAQRGEEYFRRLERAEVAQALTERAVVSLGGGAVLNPDTQRELAAHRVVLVTVSPEAVEARIAGSTRPLVAGGIEAWSRLVEGRREIYERLASATWDTSSRPLDSIANEIAEWASAGDPMKDTE</sequence>
<evidence type="ECO:0000256" key="5">
    <source>
        <dbReference type="ARBA" id="ARBA00022679"/>
    </source>
</evidence>
<proteinExistence type="inferred from homology"/>
<evidence type="ECO:0000256" key="4">
    <source>
        <dbReference type="ARBA" id="ARBA00022605"/>
    </source>
</evidence>
<keyword evidence="11" id="KW-0479">Metal-binding</keyword>
<dbReference type="InterPro" id="IPR000623">
    <property type="entry name" value="Shikimate_kinase/TSH1"/>
</dbReference>
<evidence type="ECO:0000256" key="2">
    <source>
        <dbReference type="ARBA" id="ARBA00006997"/>
    </source>
</evidence>
<dbReference type="UniPathway" id="UPA00053">
    <property type="reaction ID" value="UER00088"/>
</dbReference>
<dbReference type="Proteomes" id="UP000321379">
    <property type="component" value="Unassembled WGS sequence"/>
</dbReference>
<evidence type="ECO:0000256" key="3">
    <source>
        <dbReference type="ARBA" id="ARBA00012154"/>
    </source>
</evidence>
<evidence type="ECO:0000256" key="10">
    <source>
        <dbReference type="ARBA" id="ARBA00048567"/>
    </source>
</evidence>
<keyword evidence="11" id="KW-0963">Cytoplasm</keyword>
<keyword evidence="11" id="KW-0460">Magnesium</keyword>
<evidence type="ECO:0000313" key="12">
    <source>
        <dbReference type="EMBL" id="TXN32091.1"/>
    </source>
</evidence>
<comment type="caution">
    <text evidence="12">The sequence shown here is derived from an EMBL/GenBank/DDBJ whole genome shotgun (WGS) entry which is preliminary data.</text>
</comment>
<comment type="catalytic activity">
    <reaction evidence="10 11">
        <text>shikimate + ATP = 3-phosphoshikimate + ADP + H(+)</text>
        <dbReference type="Rhea" id="RHEA:13121"/>
        <dbReference type="ChEBI" id="CHEBI:15378"/>
        <dbReference type="ChEBI" id="CHEBI:30616"/>
        <dbReference type="ChEBI" id="CHEBI:36208"/>
        <dbReference type="ChEBI" id="CHEBI:145989"/>
        <dbReference type="ChEBI" id="CHEBI:456216"/>
        <dbReference type="EC" id="2.7.1.71"/>
    </reaction>
</comment>
<dbReference type="EMBL" id="VRMG01000004">
    <property type="protein sequence ID" value="TXN32091.1"/>
    <property type="molecule type" value="Genomic_DNA"/>
</dbReference>
<comment type="pathway">
    <text evidence="1 11">Metabolic intermediate biosynthesis; chorismate biosynthesis; chorismate from D-erythrose 4-phosphate and phosphoenolpyruvate: step 5/7.</text>
</comment>
<dbReference type="SUPFAM" id="SSF52540">
    <property type="entry name" value="P-loop containing nucleoside triphosphate hydrolases"/>
    <property type="match status" value="1"/>
</dbReference>
<dbReference type="AlphaFoldDB" id="A0A5C8UUW3"/>